<protein>
    <submittedName>
        <fullName evidence="4">Putative internalin-J</fullName>
    </submittedName>
</protein>
<keyword evidence="1" id="KW-0433">Leucine-rich repeat</keyword>
<dbReference type="Gene3D" id="3.80.10.10">
    <property type="entry name" value="Ribonuclease Inhibitor"/>
    <property type="match status" value="2"/>
</dbReference>
<proteinExistence type="predicted"/>
<dbReference type="GO" id="GO:0035591">
    <property type="term" value="F:signaling adaptor activity"/>
    <property type="evidence" value="ECO:0007669"/>
    <property type="project" value="TreeGrafter"/>
</dbReference>
<evidence type="ECO:0000313" key="5">
    <source>
        <dbReference type="Proteomes" id="UP000004295"/>
    </source>
</evidence>
<dbReference type="InterPro" id="IPR032675">
    <property type="entry name" value="LRR_dom_sf"/>
</dbReference>
<evidence type="ECO:0000256" key="3">
    <source>
        <dbReference type="SAM" id="SignalP"/>
    </source>
</evidence>
<keyword evidence="3" id="KW-0732">Signal</keyword>
<dbReference type="RefSeq" id="WP_004332061.1">
    <property type="nucleotide sequence ID" value="NZ_ACNN01000005.1"/>
</dbReference>
<organism evidence="4 5">
    <name type="scientific">Porphyromonas endodontalis (strain ATCC 35406 / DSM 24491 / JCM 8526 / CCUG 16442 / BCRC 14492 / NCTC 13058 / HG 370)</name>
    <name type="common">Bacteroides endodontalis</name>
    <dbReference type="NCBI Taxonomy" id="553175"/>
    <lineage>
        <taxon>Bacteria</taxon>
        <taxon>Pseudomonadati</taxon>
        <taxon>Bacteroidota</taxon>
        <taxon>Bacteroidia</taxon>
        <taxon>Bacteroidales</taxon>
        <taxon>Porphyromonadaceae</taxon>
        <taxon>Porphyromonas</taxon>
    </lineage>
</organism>
<reference evidence="4 5" key="1">
    <citation type="submission" date="2009-04" db="EMBL/GenBank/DDBJ databases">
        <authorList>
            <person name="Sebastian Y."/>
            <person name="Madupu R."/>
            <person name="Durkin A.S."/>
            <person name="Torralba M."/>
            <person name="Methe B."/>
            <person name="Sutton G.G."/>
            <person name="Strausberg R.L."/>
            <person name="Nelson K.E."/>
        </authorList>
    </citation>
    <scope>NUCLEOTIDE SEQUENCE [LARGE SCALE GENOMIC DNA]</scope>
    <source>
        <strain evidence="5">ATCC 35406 / BCRC 14492 / JCM 8526 / NCTC 13058 / HG 370</strain>
    </source>
</reference>
<evidence type="ECO:0000313" key="4">
    <source>
        <dbReference type="EMBL" id="EEN83594.1"/>
    </source>
</evidence>
<keyword evidence="5" id="KW-1185">Reference proteome</keyword>
<dbReference type="PANTHER" id="PTHR47566:SF1">
    <property type="entry name" value="PROTEIN NUD1"/>
    <property type="match status" value="1"/>
</dbReference>
<name>C3J817_POREA</name>
<comment type="caution">
    <text evidence="4">The sequence shown here is derived from an EMBL/GenBank/DDBJ whole genome shotgun (WGS) entry which is preliminary data.</text>
</comment>
<evidence type="ECO:0000256" key="2">
    <source>
        <dbReference type="ARBA" id="ARBA00022737"/>
    </source>
</evidence>
<dbReference type="Proteomes" id="UP000004295">
    <property type="component" value="Unassembled WGS sequence"/>
</dbReference>
<dbReference type="InterPro" id="IPR025875">
    <property type="entry name" value="Leu-rich_rpt_4"/>
</dbReference>
<dbReference type="SUPFAM" id="SSF52058">
    <property type="entry name" value="L domain-like"/>
    <property type="match status" value="1"/>
</dbReference>
<evidence type="ECO:0000256" key="1">
    <source>
        <dbReference type="ARBA" id="ARBA00022614"/>
    </source>
</evidence>
<dbReference type="InterPro" id="IPR001611">
    <property type="entry name" value="Leu-rich_rpt"/>
</dbReference>
<dbReference type="GeneID" id="93365574"/>
<dbReference type="InterPro" id="IPR052574">
    <property type="entry name" value="CDIRP"/>
</dbReference>
<gene>
    <name evidence="4" type="ORF">POREN0001_1260</name>
</gene>
<dbReference type="STRING" id="553175.POREN0001_1260"/>
<dbReference type="PROSITE" id="PS51450">
    <property type="entry name" value="LRR"/>
    <property type="match status" value="1"/>
</dbReference>
<feature type="signal peptide" evidence="3">
    <location>
        <begin position="1"/>
        <end position="24"/>
    </location>
</feature>
<sequence length="530" mass="58281">MKRHFLPLIYTLLLLFAGVTCVNAQTPLITMTTIDAENYEGSISFSLSGSEEDFKGLLIDAGYGKKPANEVNKDGKIPLKGNIVKIYGTCQGFVAPMDRVKNIEFAENQCIKQLSLMLNDFPQGLDLSANKALENVSFISCGMQSLDFSKLPATLKQLYLSSNKLTSVDLSGLPRLETIYIDENPQIKSVDFSKNPNLYRINISSNPLISSVDLAANKELVVFEAWDCNLPDLDLSQTDLLENISIKNSKVKNLKFGKTDKIQVLDISKNAIKTIHTEEMPALRSLAVGSNTEMTTLDVSKCPQLVSLSIDTTKISELDLTKCPSLEILTASKSALKSLDLSKNPLLNQLSIEDCQSFTTLDISKNPKLRILIIAGNKLGFDATKEIANNLSDLPNTDEIGVWGVFLEKTPEDLNKVSKEAVGIALKKKWEVVARNTYGDFYDYTGIDTGLKEIEKQPKGVLLISVEKNSIKVNNLPQGYQKKVNIFDENGNLIVSGVTNDNSILFDGLENLHGVFIVECNGAIGKGIIR</sequence>
<feature type="chain" id="PRO_5002926223" evidence="3">
    <location>
        <begin position="25"/>
        <end position="530"/>
    </location>
</feature>
<dbReference type="eggNOG" id="COG4886">
    <property type="taxonomic scope" value="Bacteria"/>
</dbReference>
<accession>C3J817</accession>
<keyword evidence="2" id="KW-0677">Repeat</keyword>
<dbReference type="Pfam" id="PF12799">
    <property type="entry name" value="LRR_4"/>
    <property type="match status" value="1"/>
</dbReference>
<dbReference type="EMBL" id="ACNN01000005">
    <property type="protein sequence ID" value="EEN83594.1"/>
    <property type="molecule type" value="Genomic_DNA"/>
</dbReference>
<dbReference type="PANTHER" id="PTHR47566">
    <property type="match status" value="1"/>
</dbReference>
<dbReference type="AlphaFoldDB" id="C3J817"/>